<protein>
    <submittedName>
        <fullName evidence="1">Uncharacterized protein</fullName>
    </submittedName>
</protein>
<feature type="non-terminal residue" evidence="1">
    <location>
        <position position="1"/>
    </location>
</feature>
<dbReference type="PANTHER" id="PTHR21164:SF0">
    <property type="entry name" value="CHORISMATE MUTASE AROH"/>
    <property type="match status" value="1"/>
</dbReference>
<accession>A0A382UZV1</accession>
<gene>
    <name evidence="1" type="ORF">METZ01_LOCUS392617</name>
</gene>
<evidence type="ECO:0000313" key="1">
    <source>
        <dbReference type="EMBL" id="SVD39763.1"/>
    </source>
</evidence>
<dbReference type="SUPFAM" id="SSF55298">
    <property type="entry name" value="YjgF-like"/>
    <property type="match status" value="1"/>
</dbReference>
<name>A0A382UZV1_9ZZZZ</name>
<dbReference type="AlphaFoldDB" id="A0A382UZV1"/>
<dbReference type="Gene3D" id="3.30.1330.40">
    <property type="entry name" value="RutC-like"/>
    <property type="match status" value="1"/>
</dbReference>
<dbReference type="GO" id="GO:0046417">
    <property type="term" value="P:chorismate metabolic process"/>
    <property type="evidence" value="ECO:0007669"/>
    <property type="project" value="TreeGrafter"/>
</dbReference>
<dbReference type="Pfam" id="PF07736">
    <property type="entry name" value="CM_1"/>
    <property type="match status" value="1"/>
</dbReference>
<reference evidence="1" key="1">
    <citation type="submission" date="2018-05" db="EMBL/GenBank/DDBJ databases">
        <authorList>
            <person name="Lanie J.A."/>
            <person name="Ng W.-L."/>
            <person name="Kazmierczak K.M."/>
            <person name="Andrzejewski T.M."/>
            <person name="Davidsen T.M."/>
            <person name="Wayne K.J."/>
            <person name="Tettelin H."/>
            <person name="Glass J.I."/>
            <person name="Rusch D."/>
            <person name="Podicherti R."/>
            <person name="Tsui H.-C.T."/>
            <person name="Winkler M.E."/>
        </authorList>
    </citation>
    <scope>NUCLEOTIDE SEQUENCE</scope>
</reference>
<dbReference type="PROSITE" id="PS51167">
    <property type="entry name" value="CHORISMATE_MUT_1"/>
    <property type="match status" value="1"/>
</dbReference>
<sequence>KSYYPASAARINLRLNNESLFSTIEPKVKNSLKLCIRILIVFKSKIPQKDLKFIYLENAKNLRIQ</sequence>
<dbReference type="EMBL" id="UINC01148084">
    <property type="protein sequence ID" value="SVD39763.1"/>
    <property type="molecule type" value="Genomic_DNA"/>
</dbReference>
<dbReference type="GO" id="GO:0004106">
    <property type="term" value="F:chorismate mutase activity"/>
    <property type="evidence" value="ECO:0007669"/>
    <property type="project" value="TreeGrafter"/>
</dbReference>
<proteinExistence type="predicted"/>
<dbReference type="PANTHER" id="PTHR21164">
    <property type="entry name" value="CHORISMATE MUTASE"/>
    <property type="match status" value="1"/>
</dbReference>
<dbReference type="InterPro" id="IPR008243">
    <property type="entry name" value="Chorismate_mutase_AroH"/>
</dbReference>
<organism evidence="1">
    <name type="scientific">marine metagenome</name>
    <dbReference type="NCBI Taxonomy" id="408172"/>
    <lineage>
        <taxon>unclassified sequences</taxon>
        <taxon>metagenomes</taxon>
        <taxon>ecological metagenomes</taxon>
    </lineage>
</organism>
<dbReference type="InterPro" id="IPR035959">
    <property type="entry name" value="RutC-like_sf"/>
</dbReference>